<organism evidence="2 3">
    <name type="scientific">Afipia massiliensis</name>
    <dbReference type="NCBI Taxonomy" id="211460"/>
    <lineage>
        <taxon>Bacteria</taxon>
        <taxon>Pseudomonadati</taxon>
        <taxon>Pseudomonadota</taxon>
        <taxon>Alphaproteobacteria</taxon>
        <taxon>Hyphomicrobiales</taxon>
        <taxon>Nitrobacteraceae</taxon>
        <taxon>Afipia</taxon>
    </lineage>
</organism>
<dbReference type="PANTHER" id="PTHR40257:SF1">
    <property type="entry name" value="DUF1330 DOMAIN-CONTAINING PROTEIN"/>
    <property type="match status" value="1"/>
</dbReference>
<feature type="domain" description="DUF1330" evidence="1">
    <location>
        <begin position="52"/>
        <end position="128"/>
    </location>
</feature>
<dbReference type="InterPro" id="IPR011008">
    <property type="entry name" value="Dimeric_a/b-barrel"/>
</dbReference>
<evidence type="ECO:0000313" key="3">
    <source>
        <dbReference type="Proteomes" id="UP000521227"/>
    </source>
</evidence>
<protein>
    <submittedName>
        <fullName evidence="2">Uncharacterized protein (DUF1330 family)</fullName>
    </submittedName>
</protein>
<dbReference type="EMBL" id="JACHIJ010000003">
    <property type="protein sequence ID" value="MBB5052274.1"/>
    <property type="molecule type" value="Genomic_DNA"/>
</dbReference>
<accession>A0A840N0V4</accession>
<dbReference type="PANTHER" id="PTHR40257">
    <property type="match status" value="1"/>
</dbReference>
<comment type="caution">
    <text evidence="2">The sequence shown here is derived from an EMBL/GenBank/DDBJ whole genome shotgun (WGS) entry which is preliminary data.</text>
</comment>
<dbReference type="AlphaFoldDB" id="A0A840N0V4"/>
<dbReference type="Proteomes" id="UP000521227">
    <property type="component" value="Unassembled WGS sequence"/>
</dbReference>
<reference evidence="2 3" key="1">
    <citation type="submission" date="2020-08" db="EMBL/GenBank/DDBJ databases">
        <title>Genomic Encyclopedia of Type Strains, Phase IV (KMG-IV): sequencing the most valuable type-strain genomes for metagenomic binning, comparative biology and taxonomic classification.</title>
        <authorList>
            <person name="Goeker M."/>
        </authorList>
    </citation>
    <scope>NUCLEOTIDE SEQUENCE [LARGE SCALE GENOMIC DNA]</scope>
    <source>
        <strain evidence="2 3">DSM 17498</strain>
    </source>
</reference>
<name>A0A840N0V4_9BRAD</name>
<dbReference type="SUPFAM" id="SSF54909">
    <property type="entry name" value="Dimeric alpha+beta barrel"/>
    <property type="match status" value="1"/>
</dbReference>
<dbReference type="InterPro" id="IPR010753">
    <property type="entry name" value="DUF1330"/>
</dbReference>
<sequence>MHKGKMMTGHVDPTKEVFAAFRTNDRPGPIHMLNLVRLHAQAKYPDGRAATGAEAYASYGRESGPVFTRLGGRIVWQGRFELMLIGPSTERWDHCFIAEYPSVAAFVEMIRDPVYREAVKHRQAAVEDSRLIRTAPMQVGATFGEIPD</sequence>
<dbReference type="Gene3D" id="3.30.70.100">
    <property type="match status" value="1"/>
</dbReference>
<dbReference type="Pfam" id="PF07045">
    <property type="entry name" value="DUF1330"/>
    <property type="match status" value="1"/>
</dbReference>
<evidence type="ECO:0000259" key="1">
    <source>
        <dbReference type="Pfam" id="PF07045"/>
    </source>
</evidence>
<proteinExistence type="predicted"/>
<gene>
    <name evidence="2" type="ORF">HNQ36_002248</name>
</gene>
<evidence type="ECO:0000313" key="2">
    <source>
        <dbReference type="EMBL" id="MBB5052274.1"/>
    </source>
</evidence>